<dbReference type="InParanoid" id="B9TQ21"/>
<dbReference type="PROSITE" id="PS51257">
    <property type="entry name" value="PROKAR_LIPOPROTEIN"/>
    <property type="match status" value="1"/>
</dbReference>
<gene>
    <name evidence="2" type="ORF">RCOM_2039110</name>
</gene>
<name>B9TQ21_RICCO</name>
<dbReference type="EMBL" id="EQ997736">
    <property type="protein sequence ID" value="EEF22043.1"/>
    <property type="molecule type" value="Genomic_DNA"/>
</dbReference>
<evidence type="ECO:0000256" key="1">
    <source>
        <dbReference type="SAM" id="MobiDB-lite"/>
    </source>
</evidence>
<feature type="region of interest" description="Disordered" evidence="1">
    <location>
        <begin position="1"/>
        <end position="28"/>
    </location>
</feature>
<sequence length="66" mass="7111">MKKIACQQLRGDKDRKHDDQSDGTGFAAGAAGCHRACRIVRADRRDQGRCAGDGADGGGDCRFWQS</sequence>
<keyword evidence="3" id="KW-1185">Reference proteome</keyword>
<organism evidence="2 3">
    <name type="scientific">Ricinus communis</name>
    <name type="common">Castor bean</name>
    <dbReference type="NCBI Taxonomy" id="3988"/>
    <lineage>
        <taxon>Eukaryota</taxon>
        <taxon>Viridiplantae</taxon>
        <taxon>Streptophyta</taxon>
        <taxon>Embryophyta</taxon>
        <taxon>Tracheophyta</taxon>
        <taxon>Spermatophyta</taxon>
        <taxon>Magnoliopsida</taxon>
        <taxon>eudicotyledons</taxon>
        <taxon>Gunneridae</taxon>
        <taxon>Pentapetalae</taxon>
        <taxon>rosids</taxon>
        <taxon>fabids</taxon>
        <taxon>Malpighiales</taxon>
        <taxon>Euphorbiaceae</taxon>
        <taxon>Acalyphoideae</taxon>
        <taxon>Acalypheae</taxon>
        <taxon>Ricinus</taxon>
    </lineage>
</organism>
<protein>
    <submittedName>
        <fullName evidence="2">Uncharacterized protein</fullName>
    </submittedName>
</protein>
<evidence type="ECO:0000313" key="2">
    <source>
        <dbReference type="EMBL" id="EEF22043.1"/>
    </source>
</evidence>
<evidence type="ECO:0000313" key="3">
    <source>
        <dbReference type="Proteomes" id="UP000008311"/>
    </source>
</evidence>
<reference evidence="3" key="1">
    <citation type="journal article" date="2010" name="Nat. Biotechnol.">
        <title>Draft genome sequence of the oilseed species Ricinus communis.</title>
        <authorList>
            <person name="Chan A.P."/>
            <person name="Crabtree J."/>
            <person name="Zhao Q."/>
            <person name="Lorenzi H."/>
            <person name="Orvis J."/>
            <person name="Puiu D."/>
            <person name="Melake-Berhan A."/>
            <person name="Jones K.M."/>
            <person name="Redman J."/>
            <person name="Chen G."/>
            <person name="Cahoon E.B."/>
            <person name="Gedil M."/>
            <person name="Stanke M."/>
            <person name="Haas B.J."/>
            <person name="Wortman J.R."/>
            <person name="Fraser-Liggett C.M."/>
            <person name="Ravel J."/>
            <person name="Rabinowicz P.D."/>
        </authorList>
    </citation>
    <scope>NUCLEOTIDE SEQUENCE [LARGE SCALE GENOMIC DNA]</scope>
    <source>
        <strain evidence="3">cv. Hale</strain>
    </source>
</reference>
<dbReference type="Proteomes" id="UP000008311">
    <property type="component" value="Unassembled WGS sequence"/>
</dbReference>
<proteinExistence type="predicted"/>
<dbReference type="AlphaFoldDB" id="B9TQ21"/>
<feature type="compositionally biased region" description="Basic and acidic residues" evidence="1">
    <location>
        <begin position="10"/>
        <end position="20"/>
    </location>
</feature>
<accession>B9TQ21</accession>